<dbReference type="PANTHER" id="PTHR32332">
    <property type="entry name" value="2-NITROPROPANE DIOXYGENASE"/>
    <property type="match status" value="1"/>
</dbReference>
<accession>A0A1H0D9P4</accession>
<gene>
    <name evidence="1" type="ORF">SAMN05216193_104199</name>
</gene>
<dbReference type="Gene3D" id="3.20.20.70">
    <property type="entry name" value="Aldolase class I"/>
    <property type="match status" value="2"/>
</dbReference>
<keyword evidence="2" id="KW-1185">Reference proteome</keyword>
<reference evidence="2" key="1">
    <citation type="submission" date="2016-10" db="EMBL/GenBank/DDBJ databases">
        <authorList>
            <person name="Varghese N."/>
            <person name="Submissions S."/>
        </authorList>
    </citation>
    <scope>NUCLEOTIDE SEQUENCE [LARGE SCALE GENOMIC DNA]</scope>
    <source>
        <strain evidence="2">JCM 21621</strain>
    </source>
</reference>
<organism evidence="1 2">
    <name type="scientific">Pseudomonas jinjuensis</name>
    <dbReference type="NCBI Taxonomy" id="198616"/>
    <lineage>
        <taxon>Bacteria</taxon>
        <taxon>Pseudomonadati</taxon>
        <taxon>Pseudomonadota</taxon>
        <taxon>Gammaproteobacteria</taxon>
        <taxon>Pseudomonadales</taxon>
        <taxon>Pseudomonadaceae</taxon>
        <taxon>Pseudomonas</taxon>
    </lineage>
</organism>
<dbReference type="Pfam" id="PF03060">
    <property type="entry name" value="NMO"/>
    <property type="match status" value="1"/>
</dbReference>
<evidence type="ECO:0000313" key="1">
    <source>
        <dbReference type="EMBL" id="SDN66825.1"/>
    </source>
</evidence>
<sequence length="102" mass="11075">MSGMKTRITELLGIQYPIVEGGMQWVGRAELAAAVSNAGTRFMLTRESAIHDNIKPAMLTATEHDTTLIKRTARYFSNPVSRMVSECRGSLQSALGAFGEVA</sequence>
<keyword evidence="1" id="KW-0560">Oxidoreductase</keyword>
<keyword evidence="1" id="KW-0503">Monooxygenase</keyword>
<dbReference type="SUPFAM" id="SSF51412">
    <property type="entry name" value="Inosine monophosphate dehydrogenase (IMPDH)"/>
    <property type="match status" value="2"/>
</dbReference>
<proteinExistence type="predicted"/>
<protein>
    <submittedName>
        <fullName evidence="1">Nitronate monooxygenase</fullName>
    </submittedName>
</protein>
<dbReference type="Proteomes" id="UP000242957">
    <property type="component" value="Unassembled WGS sequence"/>
</dbReference>
<dbReference type="InterPro" id="IPR013785">
    <property type="entry name" value="Aldolase_TIM"/>
</dbReference>
<name>A0A1H0D9P4_9PSED</name>
<dbReference type="EMBL" id="FNIJ01000004">
    <property type="protein sequence ID" value="SDN66825.1"/>
    <property type="molecule type" value="Genomic_DNA"/>
</dbReference>
<dbReference type="STRING" id="198616.SAMN05216193_104199"/>
<dbReference type="PANTHER" id="PTHR32332:SF20">
    <property type="entry name" value="2-NITROPROPANE DIOXYGENASE-LIKE PROTEIN"/>
    <property type="match status" value="1"/>
</dbReference>
<dbReference type="AlphaFoldDB" id="A0A1H0D9P4"/>
<evidence type="ECO:0000313" key="2">
    <source>
        <dbReference type="Proteomes" id="UP000242957"/>
    </source>
</evidence>
<dbReference type="GO" id="GO:0004497">
    <property type="term" value="F:monooxygenase activity"/>
    <property type="evidence" value="ECO:0007669"/>
    <property type="project" value="UniProtKB-KW"/>
</dbReference>